<keyword evidence="5" id="KW-0276">Fatty acid metabolism</keyword>
<dbReference type="AlphaFoldDB" id="A0A834I128"/>
<accession>A0A834I128</accession>
<comment type="similarity">
    <text evidence="2">Belongs to the carnitine/choline acetyltransferase family.</text>
</comment>
<reference evidence="10" key="1">
    <citation type="submission" date="2020-08" db="EMBL/GenBank/DDBJ databases">
        <title>Genome sequencing and assembly of the red palm weevil Rhynchophorus ferrugineus.</title>
        <authorList>
            <person name="Dias G.B."/>
            <person name="Bergman C.M."/>
            <person name="Manee M."/>
        </authorList>
    </citation>
    <scope>NUCLEOTIDE SEQUENCE</scope>
    <source>
        <strain evidence="10">AA-2017</strain>
        <tissue evidence="10">Whole larva</tissue>
    </source>
</reference>
<keyword evidence="11" id="KW-1185">Reference proteome</keyword>
<dbReference type="GO" id="GO:0006635">
    <property type="term" value="P:fatty acid beta-oxidation"/>
    <property type="evidence" value="ECO:0007669"/>
    <property type="project" value="UniProtKB-UniPathway"/>
</dbReference>
<comment type="caution">
    <text evidence="10">The sequence shown here is derived from an EMBL/GenBank/DDBJ whole genome shotgun (WGS) entry which is preliminary data.</text>
</comment>
<comment type="catalytic activity">
    <reaction evidence="8">
        <text>4,8-dimethylnonanoyl-CoA + (R)-carnitine = O-4,8-dimethylnonanoyl-(R)-carnitine + CoA</text>
        <dbReference type="Rhea" id="RHEA:44860"/>
        <dbReference type="ChEBI" id="CHEBI:16347"/>
        <dbReference type="ChEBI" id="CHEBI:57287"/>
        <dbReference type="ChEBI" id="CHEBI:77061"/>
        <dbReference type="ChEBI" id="CHEBI:84654"/>
    </reaction>
</comment>
<dbReference type="PANTHER" id="PTHR22589">
    <property type="entry name" value="CARNITINE O-ACYLTRANSFERASE"/>
    <property type="match status" value="1"/>
</dbReference>
<dbReference type="InterPro" id="IPR023213">
    <property type="entry name" value="CAT-like_dom_sf"/>
</dbReference>
<dbReference type="Gene3D" id="1.10.275.20">
    <property type="entry name" value="Choline/Carnitine o-acyltransferase"/>
    <property type="match status" value="1"/>
</dbReference>
<dbReference type="UniPathway" id="UPA00659"/>
<keyword evidence="6" id="KW-0443">Lipid metabolism</keyword>
<dbReference type="Gene3D" id="3.30.559.70">
    <property type="entry name" value="Choline/Carnitine o-acyltransferase, domain 2"/>
    <property type="match status" value="1"/>
</dbReference>
<keyword evidence="3" id="KW-0813">Transport</keyword>
<dbReference type="InterPro" id="IPR042231">
    <property type="entry name" value="Cho/carn_acyl_trans_2"/>
</dbReference>
<keyword evidence="4" id="KW-0808">Transferase</keyword>
<evidence type="ECO:0000256" key="5">
    <source>
        <dbReference type="ARBA" id="ARBA00022832"/>
    </source>
</evidence>
<protein>
    <recommendedName>
        <fullName evidence="9">Choline/carnitine acyltransferase domain-containing protein</fullName>
    </recommendedName>
</protein>
<comment type="pathway">
    <text evidence="1">Lipid metabolism; fatty acid beta-oxidation.</text>
</comment>
<keyword evidence="7" id="KW-0012">Acyltransferase</keyword>
<evidence type="ECO:0000256" key="7">
    <source>
        <dbReference type="ARBA" id="ARBA00023315"/>
    </source>
</evidence>
<evidence type="ECO:0000256" key="1">
    <source>
        <dbReference type="ARBA" id="ARBA00005005"/>
    </source>
</evidence>
<evidence type="ECO:0000256" key="4">
    <source>
        <dbReference type="ARBA" id="ARBA00022679"/>
    </source>
</evidence>
<name>A0A834I128_RHYFE</name>
<dbReference type="OrthoDB" id="240216at2759"/>
<dbReference type="FunFam" id="1.20.1280.180:FF:000001">
    <property type="entry name" value="Carnitine O-palmitoyltransferase 2, mitochondrial"/>
    <property type="match status" value="1"/>
</dbReference>
<feature type="domain" description="Choline/carnitine acyltransferase" evidence="9">
    <location>
        <begin position="54"/>
        <end position="642"/>
    </location>
</feature>
<evidence type="ECO:0000256" key="8">
    <source>
        <dbReference type="ARBA" id="ARBA00048999"/>
    </source>
</evidence>
<dbReference type="SUPFAM" id="SSF52777">
    <property type="entry name" value="CoA-dependent acyltransferases"/>
    <property type="match status" value="2"/>
</dbReference>
<evidence type="ECO:0000313" key="11">
    <source>
        <dbReference type="Proteomes" id="UP000625711"/>
    </source>
</evidence>
<dbReference type="InterPro" id="IPR000542">
    <property type="entry name" value="Carn_acyl_trans"/>
</dbReference>
<dbReference type="EMBL" id="JAACXV010014123">
    <property type="protein sequence ID" value="KAF7270186.1"/>
    <property type="molecule type" value="Genomic_DNA"/>
</dbReference>
<gene>
    <name evidence="10" type="ORF">GWI33_016801</name>
</gene>
<dbReference type="Gene3D" id="3.30.559.10">
    <property type="entry name" value="Chloramphenicol acetyltransferase-like domain"/>
    <property type="match status" value="1"/>
</dbReference>
<dbReference type="Proteomes" id="UP000625711">
    <property type="component" value="Unassembled WGS sequence"/>
</dbReference>
<proteinExistence type="inferred from homology"/>
<organism evidence="10 11">
    <name type="scientific">Rhynchophorus ferrugineus</name>
    <name type="common">Red palm weevil</name>
    <name type="synonym">Curculio ferrugineus</name>
    <dbReference type="NCBI Taxonomy" id="354439"/>
    <lineage>
        <taxon>Eukaryota</taxon>
        <taxon>Metazoa</taxon>
        <taxon>Ecdysozoa</taxon>
        <taxon>Arthropoda</taxon>
        <taxon>Hexapoda</taxon>
        <taxon>Insecta</taxon>
        <taxon>Pterygota</taxon>
        <taxon>Neoptera</taxon>
        <taxon>Endopterygota</taxon>
        <taxon>Coleoptera</taxon>
        <taxon>Polyphaga</taxon>
        <taxon>Cucujiformia</taxon>
        <taxon>Curculionidae</taxon>
        <taxon>Dryophthorinae</taxon>
        <taxon>Rhynchophorus</taxon>
    </lineage>
</organism>
<evidence type="ECO:0000256" key="6">
    <source>
        <dbReference type="ARBA" id="ARBA00023098"/>
    </source>
</evidence>
<dbReference type="InterPro" id="IPR042572">
    <property type="entry name" value="Carn_acyl_trans_N"/>
</dbReference>
<evidence type="ECO:0000256" key="2">
    <source>
        <dbReference type="ARBA" id="ARBA00005232"/>
    </source>
</evidence>
<evidence type="ECO:0000256" key="3">
    <source>
        <dbReference type="ARBA" id="ARBA00022448"/>
    </source>
</evidence>
<evidence type="ECO:0000313" key="10">
    <source>
        <dbReference type="EMBL" id="KAF7270186.1"/>
    </source>
</evidence>
<dbReference type="Gene3D" id="1.20.1280.180">
    <property type="match status" value="1"/>
</dbReference>
<dbReference type="Pfam" id="PF00755">
    <property type="entry name" value="Carn_acyltransf"/>
    <property type="match status" value="1"/>
</dbReference>
<sequence length="655" mass="75477">MFVQRVNRSLKIIQKNKIWNHRYAYATISYPVDYNFIQRSRIPTMHFQGSLPRLPIPHLDLTCERYLAAQKPLLIDEAYNKTESNVTQFKNSLGKRLQQLLKDYDKQNTNTSYISEFWFDNYLKERKPLPINCNPALIMYNDCRQEYCNQLIRACNLIISSIRFYKSLQADLLEPEVYHLNPYRSDTELFRAICSYLPTSLSWYGAYMFKAYPLDMSQYKSLFNTTRIPETDKDRLIKNLGGNHITVQYRGHFYAFAILDHNEDILPAEKILARLKFIMEDDIEKNPFPIGVLTTMERDRWATLRHELIENGNQHSLKLIDSAIFNVCLDDISVNGDPYATIRNALHADGENRWFDKSLSLQVSRDGVAAINFENSWGDGVAVLRYIQDVYKDSVDNPQVHPDTQPYDENIENVIRLDIHLNDKLKNSIQEAKKLYKAFCNSLDIDYLIYDKIGRNICKKQAVSPDSIMQLGFQIAYHKITGKFVPTYESCSTAAFKHGRTEIVRSCTTATQAFTLAINGKDKPSINQLKLMINDCSRVHNQLTREAAMGQGFDRHLYALKRIAEKTNTFCNIFDDPDFAYLNHIILSTSTLSSPMIYAGGFGPMEKDGIGIGYMIKDDSLRVLVSSYPPYQNGSDFVSALRDTFAELVIILDKD</sequence>
<dbReference type="FunFam" id="1.10.275.20:FF:000001">
    <property type="entry name" value="carnitine O-palmitoyltransferase 2, mitochondrial"/>
    <property type="match status" value="1"/>
</dbReference>
<dbReference type="PANTHER" id="PTHR22589:SF16">
    <property type="entry name" value="CARNITINE O-PALMITOYLTRANSFERASE 2, MITOCHONDRIAL"/>
    <property type="match status" value="1"/>
</dbReference>
<evidence type="ECO:0000259" key="9">
    <source>
        <dbReference type="Pfam" id="PF00755"/>
    </source>
</evidence>
<dbReference type="GO" id="GO:0005739">
    <property type="term" value="C:mitochondrion"/>
    <property type="evidence" value="ECO:0007669"/>
    <property type="project" value="TreeGrafter"/>
</dbReference>
<dbReference type="GO" id="GO:0004095">
    <property type="term" value="F:carnitine O-palmitoyltransferase activity"/>
    <property type="evidence" value="ECO:0007669"/>
    <property type="project" value="TreeGrafter"/>
</dbReference>
<dbReference type="InterPro" id="IPR039551">
    <property type="entry name" value="Cho/carn_acyl_trans"/>
</dbReference>